<dbReference type="Gene3D" id="3.30.565.10">
    <property type="entry name" value="Histidine kinase-like ATPase, C-terminal domain"/>
    <property type="match status" value="1"/>
</dbReference>
<keyword evidence="5" id="KW-0418">Kinase</keyword>
<dbReference type="PRINTS" id="PR00344">
    <property type="entry name" value="BCTRLSENSOR"/>
</dbReference>
<protein>
    <recommendedName>
        <fullName evidence="2">histidine kinase</fullName>
        <ecNumber evidence="2">2.7.13.3</ecNumber>
    </recommendedName>
</protein>
<dbReference type="SUPFAM" id="SSF55874">
    <property type="entry name" value="ATPase domain of HSP90 chaperone/DNA topoisomerase II/histidine kinase"/>
    <property type="match status" value="1"/>
</dbReference>
<dbReference type="InterPro" id="IPR004358">
    <property type="entry name" value="Sig_transdc_His_kin-like_C"/>
</dbReference>
<evidence type="ECO:0000259" key="9">
    <source>
        <dbReference type="PROSITE" id="PS50112"/>
    </source>
</evidence>
<dbReference type="InterPro" id="IPR001610">
    <property type="entry name" value="PAC"/>
</dbReference>
<dbReference type="Pfam" id="PF08447">
    <property type="entry name" value="PAS_3"/>
    <property type="match status" value="1"/>
</dbReference>
<dbReference type="GO" id="GO:0004721">
    <property type="term" value="F:phosphoprotein phosphatase activity"/>
    <property type="evidence" value="ECO:0007669"/>
    <property type="project" value="TreeGrafter"/>
</dbReference>
<dbReference type="CDD" id="cd00075">
    <property type="entry name" value="HATPase"/>
    <property type="match status" value="1"/>
</dbReference>
<dbReference type="Gene3D" id="1.10.287.130">
    <property type="match status" value="1"/>
</dbReference>
<evidence type="ECO:0000259" key="10">
    <source>
        <dbReference type="PROSITE" id="PS50113"/>
    </source>
</evidence>
<dbReference type="SUPFAM" id="SSF47384">
    <property type="entry name" value="Homodimeric domain of signal transducing histidine kinase"/>
    <property type="match status" value="1"/>
</dbReference>
<dbReference type="PROSITE" id="PS50112">
    <property type="entry name" value="PAS"/>
    <property type="match status" value="2"/>
</dbReference>
<dbReference type="InterPro" id="IPR000014">
    <property type="entry name" value="PAS"/>
</dbReference>
<evidence type="ECO:0000256" key="2">
    <source>
        <dbReference type="ARBA" id="ARBA00012438"/>
    </source>
</evidence>
<dbReference type="InterPro" id="IPR000700">
    <property type="entry name" value="PAS-assoc_C"/>
</dbReference>
<dbReference type="PROSITE" id="PS50113">
    <property type="entry name" value="PAC"/>
    <property type="match status" value="2"/>
</dbReference>
<sequence length="628" mass="70977">MPNHTSPHHPLTELEISELRYRRLFETAQDGILLVDFHTGMILDVNKFLLDMLDFSKADFLKRHLWEVGVFKDIAASKKNFRTLQRKRYVRFEDLPLVTKSGKKMDVEFVANAYQVDGETTIQCNIRDITSRVQAQLALQEAEKIAGLGSYNLDITTAKWISSALLDEIFGINEFFKRSIAGWIELIHPDHRQMMSEYFQTHVLGQHHPFDKEYMIIRRSDKSTRWVHGLGRLEFNPQGQPTRMIGTIMDITERKRLEEKILADKFIDEAILESIGDAVFACNSDGHLILFNKMAESVTGITAKEAIGKHYHQVVKFIQESDGTPSDDFIAEAIAKNKITRMTNHTLLVRSDGKKIPVSDSASPIKEPNGKIIGCVCVFHDVTKEYQVDKAKTEFVSLASHQLRTPLSTINWYSEMLLSGDAGQLNPKQEQYAKETHHASKRMCELVNSLLNVSRLELGTFSIDPKQTVVKDLIQTCIKDFRHQIKTKHLSLTQKYSPDVHSMLLDPKLFSIIIQNLLSNAIKYTPSSGKIRLGLTKDTDSILITVSDTGIGIPHEQQDKIFDKLYRADNAKAVDPDGSGLGLYIAYVIASNAGGKIWHKPNTTAGTSFFVRFPITGMKSKTGNKQLT</sequence>
<evidence type="ECO:0000256" key="3">
    <source>
        <dbReference type="ARBA" id="ARBA00022553"/>
    </source>
</evidence>
<dbReference type="Pfam" id="PF00512">
    <property type="entry name" value="HisKA"/>
    <property type="match status" value="1"/>
</dbReference>
<dbReference type="EMBL" id="MFAM01000019">
    <property type="protein sequence ID" value="OGD79499.1"/>
    <property type="molecule type" value="Genomic_DNA"/>
</dbReference>
<dbReference type="SMART" id="SM00091">
    <property type="entry name" value="PAS"/>
    <property type="match status" value="2"/>
</dbReference>
<dbReference type="InterPro" id="IPR050351">
    <property type="entry name" value="BphY/WalK/GraS-like"/>
</dbReference>
<gene>
    <name evidence="11" type="ORF">A2368_03760</name>
</gene>
<dbReference type="InterPro" id="IPR003661">
    <property type="entry name" value="HisK_dim/P_dom"/>
</dbReference>
<reference evidence="11 12" key="1">
    <citation type="journal article" date="2016" name="Nat. Commun.">
        <title>Thousands of microbial genomes shed light on interconnected biogeochemical processes in an aquifer system.</title>
        <authorList>
            <person name="Anantharaman K."/>
            <person name="Brown C.T."/>
            <person name="Hug L.A."/>
            <person name="Sharon I."/>
            <person name="Castelle C.J."/>
            <person name="Probst A.J."/>
            <person name="Thomas B.C."/>
            <person name="Singh A."/>
            <person name="Wilkins M.J."/>
            <person name="Karaoz U."/>
            <person name="Brodie E.L."/>
            <person name="Williams K.H."/>
            <person name="Hubbard S.S."/>
            <person name="Banfield J.F."/>
        </authorList>
    </citation>
    <scope>NUCLEOTIDE SEQUENCE [LARGE SCALE GENOMIC DNA]</scope>
</reference>
<organism evidence="11 12">
    <name type="scientific">Candidatus Collierbacteria bacterium RIFOXYB1_FULL_49_13</name>
    <dbReference type="NCBI Taxonomy" id="1817728"/>
    <lineage>
        <taxon>Bacteria</taxon>
        <taxon>Candidatus Collieribacteriota</taxon>
    </lineage>
</organism>
<dbReference type="CDD" id="cd00130">
    <property type="entry name" value="PAS"/>
    <property type="match status" value="3"/>
</dbReference>
<dbReference type="Pfam" id="PF02518">
    <property type="entry name" value="HATPase_c"/>
    <property type="match status" value="1"/>
</dbReference>
<dbReference type="InterPro" id="IPR035965">
    <property type="entry name" value="PAS-like_dom_sf"/>
</dbReference>
<evidence type="ECO:0000256" key="1">
    <source>
        <dbReference type="ARBA" id="ARBA00000085"/>
    </source>
</evidence>
<evidence type="ECO:0000313" key="11">
    <source>
        <dbReference type="EMBL" id="OGD79499.1"/>
    </source>
</evidence>
<dbReference type="NCBIfam" id="TIGR00229">
    <property type="entry name" value="sensory_box"/>
    <property type="match status" value="3"/>
</dbReference>
<dbReference type="GO" id="GO:0016036">
    <property type="term" value="P:cellular response to phosphate starvation"/>
    <property type="evidence" value="ECO:0007669"/>
    <property type="project" value="TreeGrafter"/>
</dbReference>
<dbReference type="CDD" id="cd00082">
    <property type="entry name" value="HisKA"/>
    <property type="match status" value="1"/>
</dbReference>
<dbReference type="PROSITE" id="PS50109">
    <property type="entry name" value="HIS_KIN"/>
    <property type="match status" value="1"/>
</dbReference>
<accession>A0A1F5FIN2</accession>
<dbReference type="SMART" id="SM00387">
    <property type="entry name" value="HATPase_c"/>
    <property type="match status" value="1"/>
</dbReference>
<dbReference type="SMART" id="SM00388">
    <property type="entry name" value="HisKA"/>
    <property type="match status" value="1"/>
</dbReference>
<name>A0A1F5FIN2_9BACT</name>
<feature type="domain" description="PAS" evidence="9">
    <location>
        <begin position="17"/>
        <end position="65"/>
    </location>
</feature>
<feature type="domain" description="Histidine kinase" evidence="8">
    <location>
        <begin position="398"/>
        <end position="617"/>
    </location>
</feature>
<dbReference type="SMART" id="SM00086">
    <property type="entry name" value="PAC"/>
    <property type="match status" value="3"/>
</dbReference>
<dbReference type="PANTHER" id="PTHR45453:SF1">
    <property type="entry name" value="PHOSPHATE REGULON SENSOR PROTEIN PHOR"/>
    <property type="match status" value="1"/>
</dbReference>
<dbReference type="Gene3D" id="2.10.70.100">
    <property type="match status" value="1"/>
</dbReference>
<keyword evidence="3" id="KW-0597">Phosphoprotein</keyword>
<evidence type="ECO:0000313" key="12">
    <source>
        <dbReference type="Proteomes" id="UP000176682"/>
    </source>
</evidence>
<dbReference type="SUPFAM" id="SSF55785">
    <property type="entry name" value="PYP-like sensor domain (PAS domain)"/>
    <property type="match status" value="3"/>
</dbReference>
<dbReference type="InterPro" id="IPR003594">
    <property type="entry name" value="HATPase_dom"/>
</dbReference>
<proteinExistence type="predicted"/>
<dbReference type="FunFam" id="3.30.565.10:FF:000006">
    <property type="entry name" value="Sensor histidine kinase WalK"/>
    <property type="match status" value="1"/>
</dbReference>
<comment type="caution">
    <text evidence="11">The sequence shown here is derived from an EMBL/GenBank/DDBJ whole genome shotgun (WGS) entry which is preliminary data.</text>
</comment>
<evidence type="ECO:0000256" key="7">
    <source>
        <dbReference type="ARBA" id="ARBA00023136"/>
    </source>
</evidence>
<evidence type="ECO:0000256" key="6">
    <source>
        <dbReference type="ARBA" id="ARBA00023012"/>
    </source>
</evidence>
<dbReference type="Gene3D" id="3.30.450.20">
    <property type="entry name" value="PAS domain"/>
    <property type="match status" value="3"/>
</dbReference>
<dbReference type="InterPro" id="IPR036890">
    <property type="entry name" value="HATPase_C_sf"/>
</dbReference>
<dbReference type="GO" id="GO:0005886">
    <property type="term" value="C:plasma membrane"/>
    <property type="evidence" value="ECO:0007669"/>
    <property type="project" value="TreeGrafter"/>
</dbReference>
<evidence type="ECO:0000256" key="4">
    <source>
        <dbReference type="ARBA" id="ARBA00022679"/>
    </source>
</evidence>
<keyword evidence="4" id="KW-0808">Transferase</keyword>
<dbReference type="InterPro" id="IPR013655">
    <property type="entry name" value="PAS_fold_3"/>
</dbReference>
<dbReference type="AlphaFoldDB" id="A0A1F5FIN2"/>
<feature type="domain" description="PAC" evidence="10">
    <location>
        <begin position="342"/>
        <end position="394"/>
    </location>
</feature>
<dbReference type="InterPro" id="IPR013767">
    <property type="entry name" value="PAS_fold"/>
</dbReference>
<dbReference type="InterPro" id="IPR036097">
    <property type="entry name" value="HisK_dim/P_sf"/>
</dbReference>
<dbReference type="Proteomes" id="UP000176682">
    <property type="component" value="Unassembled WGS sequence"/>
</dbReference>
<dbReference type="PANTHER" id="PTHR45453">
    <property type="entry name" value="PHOSPHATE REGULON SENSOR PROTEIN PHOR"/>
    <property type="match status" value="1"/>
</dbReference>
<dbReference type="GO" id="GO:0000155">
    <property type="term" value="F:phosphorelay sensor kinase activity"/>
    <property type="evidence" value="ECO:0007669"/>
    <property type="project" value="InterPro"/>
</dbReference>
<feature type="domain" description="PAS" evidence="9">
    <location>
        <begin position="271"/>
        <end position="337"/>
    </location>
</feature>
<dbReference type="InterPro" id="IPR005467">
    <property type="entry name" value="His_kinase_dom"/>
</dbReference>
<keyword evidence="6" id="KW-0902">Two-component regulatory system</keyword>
<evidence type="ECO:0000256" key="5">
    <source>
        <dbReference type="ARBA" id="ARBA00022777"/>
    </source>
</evidence>
<dbReference type="Pfam" id="PF00989">
    <property type="entry name" value="PAS"/>
    <property type="match status" value="1"/>
</dbReference>
<evidence type="ECO:0000259" key="8">
    <source>
        <dbReference type="PROSITE" id="PS50109"/>
    </source>
</evidence>
<dbReference type="EC" id="2.7.13.3" evidence="2"/>
<comment type="catalytic activity">
    <reaction evidence="1">
        <text>ATP + protein L-histidine = ADP + protein N-phospho-L-histidine.</text>
        <dbReference type="EC" id="2.7.13.3"/>
    </reaction>
</comment>
<keyword evidence="7" id="KW-0472">Membrane</keyword>
<dbReference type="Pfam" id="PF13426">
    <property type="entry name" value="PAS_9"/>
    <property type="match status" value="1"/>
</dbReference>
<feature type="domain" description="PAC" evidence="10">
    <location>
        <begin position="210"/>
        <end position="263"/>
    </location>
</feature>